<evidence type="ECO:0000313" key="2">
    <source>
        <dbReference type="EMBL" id="GIL66410.1"/>
    </source>
</evidence>
<accession>A0A8J4BRF6</accession>
<evidence type="ECO:0000256" key="1">
    <source>
        <dbReference type="SAM" id="MobiDB-lite"/>
    </source>
</evidence>
<protein>
    <submittedName>
        <fullName evidence="2">Uncharacterized protein</fullName>
    </submittedName>
</protein>
<organism evidence="2 3">
    <name type="scientific">Volvox africanus</name>
    <dbReference type="NCBI Taxonomy" id="51714"/>
    <lineage>
        <taxon>Eukaryota</taxon>
        <taxon>Viridiplantae</taxon>
        <taxon>Chlorophyta</taxon>
        <taxon>core chlorophytes</taxon>
        <taxon>Chlorophyceae</taxon>
        <taxon>CS clade</taxon>
        <taxon>Chlamydomonadales</taxon>
        <taxon>Volvocaceae</taxon>
        <taxon>Volvox</taxon>
    </lineage>
</organism>
<proteinExistence type="predicted"/>
<evidence type="ECO:0000313" key="3">
    <source>
        <dbReference type="Proteomes" id="UP000747399"/>
    </source>
</evidence>
<name>A0A8J4BRF6_9CHLO</name>
<feature type="region of interest" description="Disordered" evidence="1">
    <location>
        <begin position="132"/>
        <end position="175"/>
    </location>
</feature>
<dbReference type="Proteomes" id="UP000747399">
    <property type="component" value="Unassembled WGS sequence"/>
</dbReference>
<feature type="compositionally biased region" description="Acidic residues" evidence="1">
    <location>
        <begin position="151"/>
        <end position="172"/>
    </location>
</feature>
<dbReference type="EMBL" id="BNCO01000084">
    <property type="protein sequence ID" value="GIL66410.1"/>
    <property type="molecule type" value="Genomic_DNA"/>
</dbReference>
<keyword evidence="3" id="KW-1185">Reference proteome</keyword>
<dbReference type="AlphaFoldDB" id="A0A8J4BRF6"/>
<gene>
    <name evidence="2" type="ORF">Vafri_19933</name>
</gene>
<sequence>MKATRFNYWPQYRCNGIISLHADGVAKCARCFQTFYSTAYYSHCCPYHDRQCRKIEANKADDSANMVLATSEVGKVDNIFRSQMQKVDEQLRGLRADGTKKRRSRVSYQARRLRKQHEVALPSAGGMVEDVSEAGGMGDEDNGEGGGMVEDAGEAGGMDEDNSETSGMDEDTGNTMDDHVMNVEGNTEACEMAGPYTGYLYNIDSDGEVVDTHIAPVTGGIAATEVDQHNTDNADLLRVIDGDGTENSQVPDDLPDMGPQYDRPYPYSDVDDEMFERLTLLSNSSTEDLDGCLDGRSGEPVVKWRGEAQEGRGGTHMERHMYYMHRILLLTPRPMIRRRPPTEGDPRLLRLLSGQTGAVELVALPVRAGRGGHPARVRVRIR</sequence>
<comment type="caution">
    <text evidence="2">The sequence shown here is derived from an EMBL/GenBank/DDBJ whole genome shotgun (WGS) entry which is preliminary data.</text>
</comment>
<reference evidence="2" key="1">
    <citation type="journal article" date="2021" name="Proc. Natl. Acad. Sci. U.S.A.">
        <title>Three genomes in the algal genus Volvox reveal the fate of a haploid sex-determining region after a transition to homothallism.</title>
        <authorList>
            <person name="Yamamoto K."/>
            <person name="Hamaji T."/>
            <person name="Kawai-Toyooka H."/>
            <person name="Matsuzaki R."/>
            <person name="Takahashi F."/>
            <person name="Nishimura Y."/>
            <person name="Kawachi M."/>
            <person name="Noguchi H."/>
            <person name="Minakuchi Y."/>
            <person name="Umen J.G."/>
            <person name="Toyoda A."/>
            <person name="Nozaki H."/>
        </authorList>
    </citation>
    <scope>NUCLEOTIDE SEQUENCE</scope>
    <source>
        <strain evidence="2">NIES-3780</strain>
    </source>
</reference>